<dbReference type="InterPro" id="IPR001138">
    <property type="entry name" value="Zn2Cys6_DnaBD"/>
</dbReference>
<sequence>MPKPTRTRQACDRCHSQKLRCLKENGLTTCARCSKAGTDCVFSPVGGARVTTPTLVSPVLPNHDHDGYNFMDWSLPVGFGLTGSPGNEMDAFHGDVMMQDPELRGLRDQNSFPNSLDGLDGVAGRENSMQKSAATISGRLSALFSDIDNTWRTMAPQSLLHISQTAPDHVYRDRVAKLQTYSPKKTFENGFAHAQILAEIYPLVIREACSASVRDDSVCSTEDCLHHIQLPGGFDPSPSSRSRPGVDIALISLLVASHSRLIDLFETMFDGMRTCLKANIAFPPDGKPEVDVPELKVGGFVPSKESSTAMQTMLLAHFLQTLGTQAGKLEAAVEERHRPESQARGDQLLAMQVQYLRERAVEKSTEFKSMREALSEAGIIP</sequence>
<evidence type="ECO:0000259" key="2">
    <source>
        <dbReference type="PROSITE" id="PS50048"/>
    </source>
</evidence>
<dbReference type="EMBL" id="JAKWBI020000613">
    <property type="protein sequence ID" value="KAJ2893370.1"/>
    <property type="molecule type" value="Genomic_DNA"/>
</dbReference>
<dbReference type="PROSITE" id="PS50048">
    <property type="entry name" value="ZN2_CY6_FUNGAL_2"/>
    <property type="match status" value="1"/>
</dbReference>
<accession>A0AAD5WNG3</accession>
<evidence type="ECO:0000313" key="3">
    <source>
        <dbReference type="EMBL" id="KAJ2893370.1"/>
    </source>
</evidence>
<dbReference type="SUPFAM" id="SSF57701">
    <property type="entry name" value="Zn2/Cys6 DNA-binding domain"/>
    <property type="match status" value="1"/>
</dbReference>
<evidence type="ECO:0000256" key="1">
    <source>
        <dbReference type="ARBA" id="ARBA00023242"/>
    </source>
</evidence>
<dbReference type="InterPro" id="IPR036864">
    <property type="entry name" value="Zn2-C6_fun-type_DNA-bd_sf"/>
</dbReference>
<dbReference type="Gene3D" id="4.10.240.10">
    <property type="entry name" value="Zn(2)-C6 fungal-type DNA-binding domain"/>
    <property type="match status" value="1"/>
</dbReference>
<dbReference type="GO" id="GO:0008270">
    <property type="term" value="F:zinc ion binding"/>
    <property type="evidence" value="ECO:0007669"/>
    <property type="project" value="InterPro"/>
</dbReference>
<gene>
    <name evidence="3" type="ORF">MKZ38_008733</name>
</gene>
<name>A0AAD5WNG3_9PEZI</name>
<dbReference type="Pfam" id="PF00172">
    <property type="entry name" value="Zn_clus"/>
    <property type="match status" value="1"/>
</dbReference>
<feature type="domain" description="Zn(2)-C6 fungal-type" evidence="2">
    <location>
        <begin position="10"/>
        <end position="42"/>
    </location>
</feature>
<dbReference type="Proteomes" id="UP001201980">
    <property type="component" value="Unassembled WGS sequence"/>
</dbReference>
<dbReference type="CDD" id="cd00067">
    <property type="entry name" value="GAL4"/>
    <property type="match status" value="1"/>
</dbReference>
<protein>
    <recommendedName>
        <fullName evidence="2">Zn(2)-C6 fungal-type domain-containing protein</fullName>
    </recommendedName>
</protein>
<organism evidence="3 4">
    <name type="scientific">Zalerion maritima</name>
    <dbReference type="NCBI Taxonomy" id="339359"/>
    <lineage>
        <taxon>Eukaryota</taxon>
        <taxon>Fungi</taxon>
        <taxon>Dikarya</taxon>
        <taxon>Ascomycota</taxon>
        <taxon>Pezizomycotina</taxon>
        <taxon>Sordariomycetes</taxon>
        <taxon>Lulworthiomycetidae</taxon>
        <taxon>Lulworthiales</taxon>
        <taxon>Lulworthiaceae</taxon>
        <taxon>Zalerion</taxon>
    </lineage>
</organism>
<evidence type="ECO:0000313" key="4">
    <source>
        <dbReference type="Proteomes" id="UP001201980"/>
    </source>
</evidence>
<proteinExistence type="predicted"/>
<keyword evidence="1" id="KW-0539">Nucleus</keyword>
<comment type="caution">
    <text evidence="3">The sequence shown here is derived from an EMBL/GenBank/DDBJ whole genome shotgun (WGS) entry which is preliminary data.</text>
</comment>
<dbReference type="SMART" id="SM00066">
    <property type="entry name" value="GAL4"/>
    <property type="match status" value="1"/>
</dbReference>
<keyword evidence="4" id="KW-1185">Reference proteome</keyword>
<dbReference type="AlphaFoldDB" id="A0AAD5WNG3"/>
<reference evidence="3" key="1">
    <citation type="submission" date="2022-07" db="EMBL/GenBank/DDBJ databases">
        <title>Draft genome sequence of Zalerion maritima ATCC 34329, a (micro)plastics degrading marine fungus.</title>
        <authorList>
            <person name="Paco A."/>
            <person name="Goncalves M.F.M."/>
            <person name="Rocha-Santos T.A.P."/>
            <person name="Alves A."/>
        </authorList>
    </citation>
    <scope>NUCLEOTIDE SEQUENCE</scope>
    <source>
        <strain evidence="3">ATCC 34329</strain>
    </source>
</reference>
<dbReference type="GO" id="GO:0000981">
    <property type="term" value="F:DNA-binding transcription factor activity, RNA polymerase II-specific"/>
    <property type="evidence" value="ECO:0007669"/>
    <property type="project" value="InterPro"/>
</dbReference>
<dbReference type="PROSITE" id="PS00463">
    <property type="entry name" value="ZN2_CY6_FUNGAL_1"/>
    <property type="match status" value="1"/>
</dbReference>